<evidence type="ECO:0000256" key="2">
    <source>
        <dbReference type="ARBA" id="ARBA00007244"/>
    </source>
</evidence>
<dbReference type="STRING" id="86166.TAGGR_149"/>
<dbReference type="AlphaFoldDB" id="A0A0U9HTN6"/>
<organism evidence="13 14">
    <name type="scientific">Thermodesulfovibrio aggregans</name>
    <dbReference type="NCBI Taxonomy" id="86166"/>
    <lineage>
        <taxon>Bacteria</taxon>
        <taxon>Pseudomonadati</taxon>
        <taxon>Nitrospirota</taxon>
        <taxon>Thermodesulfovibrionia</taxon>
        <taxon>Thermodesulfovibrionales</taxon>
        <taxon>Thermodesulfovibrionaceae</taxon>
        <taxon>Thermodesulfovibrio</taxon>
    </lineage>
</organism>
<feature type="binding site" description="axial binding residue" evidence="11">
    <location>
        <position position="68"/>
    </location>
    <ligand>
        <name>heme</name>
        <dbReference type="ChEBI" id="CHEBI:30413"/>
        <note>ligand shared with second transmembrane subunit</note>
    </ligand>
    <ligandPart>
        <name>Fe</name>
        <dbReference type="ChEBI" id="CHEBI:18248"/>
    </ligandPart>
</feature>
<comment type="similarity">
    <text evidence="2">Belongs to the cytochrome b560 family.</text>
</comment>
<evidence type="ECO:0000256" key="12">
    <source>
        <dbReference type="SAM" id="Phobius"/>
    </source>
</evidence>
<keyword evidence="7 12" id="KW-1133">Transmembrane helix</keyword>
<keyword evidence="4 11" id="KW-0349">Heme</keyword>
<keyword evidence="14" id="KW-1185">Reference proteome</keyword>
<evidence type="ECO:0000313" key="14">
    <source>
        <dbReference type="Proteomes" id="UP000054976"/>
    </source>
</evidence>
<gene>
    <name evidence="13" type="ORF">TAGGR_149</name>
</gene>
<accession>A0A0U9HTN6</accession>
<comment type="caution">
    <text evidence="13">The sequence shown here is derived from an EMBL/GenBank/DDBJ whole genome shotgun (WGS) entry which is preliminary data.</text>
</comment>
<evidence type="ECO:0000256" key="5">
    <source>
        <dbReference type="ARBA" id="ARBA00022692"/>
    </source>
</evidence>
<dbReference type="InterPro" id="IPR014314">
    <property type="entry name" value="Succ_DH_cytb556"/>
</dbReference>
<evidence type="ECO:0000313" key="13">
    <source>
        <dbReference type="EMBL" id="GAQ93885.1"/>
    </source>
</evidence>
<evidence type="ECO:0000256" key="10">
    <source>
        <dbReference type="ARBA" id="ARBA00025912"/>
    </source>
</evidence>
<dbReference type="InterPro" id="IPR039023">
    <property type="entry name" value="SdhC_prok"/>
</dbReference>
<evidence type="ECO:0000256" key="3">
    <source>
        <dbReference type="ARBA" id="ARBA00020076"/>
    </source>
</evidence>
<proteinExistence type="inferred from homology"/>
<comment type="subcellular location">
    <subcellularLocation>
        <location evidence="1">Membrane</location>
    </subcellularLocation>
</comment>
<feature type="transmembrane region" description="Helical" evidence="12">
    <location>
        <begin position="12"/>
        <end position="33"/>
    </location>
</feature>
<comment type="subunit">
    <text evidence="10">Part of an enzyme complex containing four subunits: a flavoprotein, an iron-sulfur protein, plus two membrane-anchoring proteins, SdhC and SdhD. The complex can form homotrimers.</text>
</comment>
<evidence type="ECO:0000256" key="7">
    <source>
        <dbReference type="ARBA" id="ARBA00022989"/>
    </source>
</evidence>
<dbReference type="Pfam" id="PF01127">
    <property type="entry name" value="Sdh_cyt"/>
    <property type="match status" value="1"/>
</dbReference>
<dbReference type="InterPro" id="IPR034804">
    <property type="entry name" value="SQR/QFR_C/D"/>
</dbReference>
<dbReference type="RefSeq" id="WP_059175375.1">
    <property type="nucleotide sequence ID" value="NZ_BCNO01000001.1"/>
</dbReference>
<feature type="transmembrane region" description="Helical" evidence="12">
    <location>
        <begin position="90"/>
        <end position="110"/>
    </location>
</feature>
<dbReference type="EMBL" id="BCNO01000001">
    <property type="protein sequence ID" value="GAQ93885.1"/>
    <property type="molecule type" value="Genomic_DNA"/>
</dbReference>
<name>A0A0U9HTN6_9BACT</name>
<keyword evidence="5 12" id="KW-0812">Transmembrane</keyword>
<dbReference type="InterPro" id="IPR000701">
    <property type="entry name" value="SuccDH_FuR_B_TM-su"/>
</dbReference>
<dbReference type="SUPFAM" id="SSF81343">
    <property type="entry name" value="Fumarate reductase respiratory complex transmembrane subunits"/>
    <property type="match status" value="1"/>
</dbReference>
<keyword evidence="9 12" id="KW-0472">Membrane</keyword>
<dbReference type="OrthoDB" id="276905at2"/>
<evidence type="ECO:0000256" key="11">
    <source>
        <dbReference type="PIRSR" id="PIRSR000178-1"/>
    </source>
</evidence>
<dbReference type="GO" id="GO:0009055">
    <property type="term" value="F:electron transfer activity"/>
    <property type="evidence" value="ECO:0007669"/>
    <property type="project" value="InterPro"/>
</dbReference>
<dbReference type="Proteomes" id="UP000054976">
    <property type="component" value="Unassembled WGS sequence"/>
</dbReference>
<dbReference type="Gene3D" id="1.20.1300.10">
    <property type="entry name" value="Fumarate reductase/succinate dehydrogenase, transmembrane subunit"/>
    <property type="match status" value="1"/>
</dbReference>
<comment type="cofactor">
    <cofactor evidence="11">
        <name>heme</name>
        <dbReference type="ChEBI" id="CHEBI:30413"/>
    </cofactor>
    <text evidence="11">The heme is bound between the two transmembrane subunits.</text>
</comment>
<dbReference type="PANTHER" id="PTHR41910">
    <property type="entry name" value="SUCCINATE DEHYDROGENASE 2 MEMBRANE SUBUNIT SDHC"/>
    <property type="match status" value="1"/>
</dbReference>
<keyword evidence="6 11" id="KW-0479">Metal-binding</keyword>
<feature type="transmembrane region" description="Helical" evidence="12">
    <location>
        <begin position="53"/>
        <end position="78"/>
    </location>
</feature>
<keyword evidence="8 11" id="KW-0408">Iron</keyword>
<evidence type="ECO:0000256" key="6">
    <source>
        <dbReference type="ARBA" id="ARBA00022723"/>
    </source>
</evidence>
<reference evidence="14" key="1">
    <citation type="submission" date="2016-01" db="EMBL/GenBank/DDBJ databases">
        <title>Draft genome sequence of Thermodesulfovibrio aggregans strain TGE-P1.</title>
        <authorList>
            <person name="Sekiguchi Y."/>
            <person name="Ohashi A."/>
            <person name="Matsuura N."/>
            <person name="Tourlousse M.D."/>
        </authorList>
    </citation>
    <scope>NUCLEOTIDE SEQUENCE [LARGE SCALE GENOMIC DNA]</scope>
    <source>
        <strain evidence="14">TGE-P1</strain>
    </source>
</reference>
<evidence type="ECO:0000256" key="1">
    <source>
        <dbReference type="ARBA" id="ARBA00004370"/>
    </source>
</evidence>
<evidence type="ECO:0000256" key="8">
    <source>
        <dbReference type="ARBA" id="ARBA00023004"/>
    </source>
</evidence>
<dbReference type="GO" id="GO:0006099">
    <property type="term" value="P:tricarboxylic acid cycle"/>
    <property type="evidence" value="ECO:0007669"/>
    <property type="project" value="InterPro"/>
</dbReference>
<sequence length="114" mass="12983">MRYRWNTGSIAWLVHRVTGIILALYLIAHIYVLSHLKDPVSYDKLMALMKNPIIKIGELILFAIVLKHVFAGIRITLLEMGVSTKYQKQMAYAGAAVVAVLWFIGAIYFLKEVF</sequence>
<evidence type="ECO:0000256" key="9">
    <source>
        <dbReference type="ARBA" id="ARBA00023136"/>
    </source>
</evidence>
<protein>
    <recommendedName>
        <fullName evidence="3">Succinate dehydrogenase cytochrome b556 subunit</fullName>
    </recommendedName>
</protein>
<dbReference type="PANTHER" id="PTHR41910:SF1">
    <property type="entry name" value="SUCCINATE DEHYDROGENASE HYDROPHOBIC MEMBRANE ANCHOR SUBUNIT"/>
    <property type="match status" value="1"/>
</dbReference>
<dbReference type="GO" id="GO:0046872">
    <property type="term" value="F:metal ion binding"/>
    <property type="evidence" value="ECO:0007669"/>
    <property type="project" value="UniProtKB-KW"/>
</dbReference>
<evidence type="ECO:0000256" key="4">
    <source>
        <dbReference type="ARBA" id="ARBA00022617"/>
    </source>
</evidence>
<dbReference type="GO" id="GO:0016020">
    <property type="term" value="C:membrane"/>
    <property type="evidence" value="ECO:0007669"/>
    <property type="project" value="UniProtKB-SubCell"/>
</dbReference>
<dbReference type="PIRSF" id="PIRSF000178">
    <property type="entry name" value="SDH_cyt_b560"/>
    <property type="match status" value="1"/>
</dbReference>
<dbReference type="NCBIfam" id="TIGR02970">
    <property type="entry name" value="succ_dehyd_cytB"/>
    <property type="match status" value="1"/>
</dbReference>